<keyword evidence="1" id="KW-0732">Signal</keyword>
<evidence type="ECO:0000313" key="2">
    <source>
        <dbReference type="EMBL" id="MVM33354.1"/>
    </source>
</evidence>
<name>A0A7K1SI22_9BACT</name>
<dbReference type="AlphaFoldDB" id="A0A7K1SI22"/>
<dbReference type="EMBL" id="WPIN01000010">
    <property type="protein sequence ID" value="MVM33354.1"/>
    <property type="molecule type" value="Genomic_DNA"/>
</dbReference>
<feature type="signal peptide" evidence="1">
    <location>
        <begin position="1"/>
        <end position="22"/>
    </location>
</feature>
<sequence length="214" mass="24426">MFLIRLLLLWLVACLIAGQSVAQSPKKMTGEYYLSGVREVGSGIKLNDDATFEFFFSYGAVDRMGQGTWKQQGNQITLSSRPRPEKDFALVISRIVPGNKLTIRIVDPNKQILRYVECAVKNGSTIQREMTNSEGEVQFEQKSGEAISLRFELCPDRYSVFPITNKAHNYFEFRFEPWIAEAFFENVTYTLSETGFEGPHPLLEPGKIYSFERP</sequence>
<comment type="caution">
    <text evidence="2">The sequence shown here is derived from an EMBL/GenBank/DDBJ whole genome shotgun (WGS) entry which is preliminary data.</text>
</comment>
<accession>A0A7K1SI22</accession>
<reference evidence="2 3" key="1">
    <citation type="submission" date="2019-12" db="EMBL/GenBank/DDBJ databases">
        <title>Spirosoma sp. HMF4905 genome sequencing and assembly.</title>
        <authorList>
            <person name="Kang H."/>
            <person name="Cha I."/>
            <person name="Kim H."/>
            <person name="Joh K."/>
        </authorList>
    </citation>
    <scope>NUCLEOTIDE SEQUENCE [LARGE SCALE GENOMIC DNA]</scope>
    <source>
        <strain evidence="2 3">HMF4905</strain>
    </source>
</reference>
<organism evidence="2 3">
    <name type="scientific">Spirosoma arboris</name>
    <dbReference type="NCBI Taxonomy" id="2682092"/>
    <lineage>
        <taxon>Bacteria</taxon>
        <taxon>Pseudomonadati</taxon>
        <taxon>Bacteroidota</taxon>
        <taxon>Cytophagia</taxon>
        <taxon>Cytophagales</taxon>
        <taxon>Cytophagaceae</taxon>
        <taxon>Spirosoma</taxon>
    </lineage>
</organism>
<gene>
    <name evidence="2" type="ORF">GO755_25160</name>
</gene>
<evidence type="ECO:0000256" key="1">
    <source>
        <dbReference type="SAM" id="SignalP"/>
    </source>
</evidence>
<protein>
    <submittedName>
        <fullName evidence="2">Uncharacterized protein</fullName>
    </submittedName>
</protein>
<dbReference type="RefSeq" id="WP_157588066.1">
    <property type="nucleotide sequence ID" value="NZ_WPIN01000010.1"/>
</dbReference>
<evidence type="ECO:0000313" key="3">
    <source>
        <dbReference type="Proteomes" id="UP000436006"/>
    </source>
</evidence>
<feature type="chain" id="PRO_5029630718" evidence="1">
    <location>
        <begin position="23"/>
        <end position="214"/>
    </location>
</feature>
<proteinExistence type="predicted"/>
<dbReference type="Proteomes" id="UP000436006">
    <property type="component" value="Unassembled WGS sequence"/>
</dbReference>
<keyword evidence="3" id="KW-1185">Reference proteome</keyword>